<evidence type="ECO:0000313" key="3">
    <source>
        <dbReference type="EMBL" id="PWG02285.1"/>
    </source>
</evidence>
<comment type="caution">
    <text evidence="3">The sequence shown here is derived from an EMBL/GenBank/DDBJ whole genome shotgun (WGS) entry which is preliminary data.</text>
</comment>
<keyword evidence="1" id="KW-0812">Transmembrane</keyword>
<name>A0A2U2J1Q7_9SPHN</name>
<feature type="transmembrane region" description="Helical" evidence="1">
    <location>
        <begin position="71"/>
        <end position="97"/>
    </location>
</feature>
<dbReference type="Pfam" id="PF07811">
    <property type="entry name" value="TadE"/>
    <property type="match status" value="1"/>
</dbReference>
<proteinExistence type="predicted"/>
<gene>
    <name evidence="3" type="ORF">DF286_04965</name>
</gene>
<keyword evidence="1" id="KW-1133">Transmembrane helix</keyword>
<evidence type="ECO:0000256" key="1">
    <source>
        <dbReference type="SAM" id="Phobius"/>
    </source>
</evidence>
<dbReference type="EMBL" id="QFFF01000001">
    <property type="protein sequence ID" value="PWG02285.1"/>
    <property type="molecule type" value="Genomic_DNA"/>
</dbReference>
<evidence type="ECO:0000259" key="2">
    <source>
        <dbReference type="Pfam" id="PF07811"/>
    </source>
</evidence>
<dbReference type="Proteomes" id="UP000245916">
    <property type="component" value="Unassembled WGS sequence"/>
</dbReference>
<evidence type="ECO:0000313" key="4">
    <source>
        <dbReference type="Proteomes" id="UP000245916"/>
    </source>
</evidence>
<accession>A0A2U2J1Q7</accession>
<feature type="domain" description="TadE-like" evidence="2">
    <location>
        <begin position="68"/>
        <end position="110"/>
    </location>
</feature>
<dbReference type="AlphaFoldDB" id="A0A2U2J1Q7"/>
<sequence>MRRDPPGDFRNHVRSGRIHCPLCADRGDEVLLAHLQPRTGRRDRGLEGRRSGARAMTRRASLRRDQRGAGIVEFALAAPLLFLTIIGIAQLGILFFANAGLSHAVAEGARLAAIFPRPADDEIAEAILQSEFGLNNADLIGDPEIVHGTDANGFTYADISLSYTVPIDFIFFETPPVTLTENRRVFTQPAV</sequence>
<keyword evidence="4" id="KW-1185">Reference proteome</keyword>
<protein>
    <recommendedName>
        <fullName evidence="2">TadE-like domain-containing protein</fullName>
    </recommendedName>
</protein>
<organism evidence="3 4">
    <name type="scientific">Allosphingosinicella humi</name>
    <dbReference type="NCBI Taxonomy" id="2068657"/>
    <lineage>
        <taxon>Bacteria</taxon>
        <taxon>Pseudomonadati</taxon>
        <taxon>Pseudomonadota</taxon>
        <taxon>Alphaproteobacteria</taxon>
        <taxon>Sphingomonadales</taxon>
        <taxon>Sphingomonadaceae</taxon>
        <taxon>Allosphingosinicella</taxon>
    </lineage>
</organism>
<keyword evidence="1" id="KW-0472">Membrane</keyword>
<reference evidence="3 4" key="1">
    <citation type="submission" date="2018-05" db="EMBL/GenBank/DDBJ databases">
        <title>Genome of Sphingosinicella humi QZX222.</title>
        <authorList>
            <person name="Qiao Z."/>
            <person name="Wang G."/>
        </authorList>
    </citation>
    <scope>NUCLEOTIDE SEQUENCE [LARGE SCALE GENOMIC DNA]</scope>
    <source>
        <strain evidence="3 4">QZX222</strain>
    </source>
</reference>
<dbReference type="InterPro" id="IPR012495">
    <property type="entry name" value="TadE-like_dom"/>
</dbReference>